<evidence type="ECO:0000313" key="2">
    <source>
        <dbReference type="Proteomes" id="UP000594015"/>
    </source>
</evidence>
<dbReference type="KEGG" id="barh:WN72_22760"/>
<protein>
    <submittedName>
        <fullName evidence="1">Uncharacterized protein</fullName>
    </submittedName>
</protein>
<accession>A0AAE7TI14</accession>
<evidence type="ECO:0000313" key="1">
    <source>
        <dbReference type="EMBL" id="QOZ68829.1"/>
    </source>
</evidence>
<dbReference type="Proteomes" id="UP000594015">
    <property type="component" value="Chromosome"/>
</dbReference>
<dbReference type="AlphaFoldDB" id="A0AAE7TI14"/>
<dbReference type="EMBL" id="CP030050">
    <property type="protein sequence ID" value="QOZ68829.1"/>
    <property type="molecule type" value="Genomic_DNA"/>
</dbReference>
<reference evidence="1 2" key="1">
    <citation type="submission" date="2018-06" db="EMBL/GenBank/DDBJ databases">
        <title>Comparative genomics of Bradyrhizobium nodulating Arachidis hypogaea.</title>
        <authorList>
            <person name="Li Y."/>
        </authorList>
    </citation>
    <scope>NUCLEOTIDE SEQUENCE [LARGE SCALE GENOMIC DNA]</scope>
    <source>
        <strain evidence="1 2">CCBAU 051107</strain>
    </source>
</reference>
<name>A0AAE7TI14_9BRAD</name>
<proteinExistence type="predicted"/>
<gene>
    <name evidence="1" type="ORF">WN72_22760</name>
</gene>
<organism evidence="1 2">
    <name type="scientific">Bradyrhizobium arachidis</name>
    <dbReference type="NCBI Taxonomy" id="858423"/>
    <lineage>
        <taxon>Bacteria</taxon>
        <taxon>Pseudomonadati</taxon>
        <taxon>Pseudomonadota</taxon>
        <taxon>Alphaproteobacteria</taxon>
        <taxon>Hyphomicrobiales</taxon>
        <taxon>Nitrobacteraceae</taxon>
        <taxon>Bradyrhizobium</taxon>
    </lineage>
</organism>
<sequence>MAAPRRDAAVTTVELLAEMIGTLPADEDTEAALDFLGQPDLIRIVPAAEEANVASAQHWLRIYKIRQATTTEAGIVTRGFPLLLSALEKLHPTELVAVTVFAAPQWYGSFWSDQDERLVGFVLVERRSPEEEQKRLEWFRRNLT</sequence>